<feature type="region of interest" description="Disordered" evidence="1">
    <location>
        <begin position="163"/>
        <end position="216"/>
    </location>
</feature>
<dbReference type="AlphaFoldDB" id="A0AAV7RL76"/>
<feature type="compositionally biased region" description="Basic and acidic residues" evidence="1">
    <location>
        <begin position="20"/>
        <end position="29"/>
    </location>
</feature>
<comment type="caution">
    <text evidence="2">The sequence shown here is derived from an EMBL/GenBank/DDBJ whole genome shotgun (WGS) entry which is preliminary data.</text>
</comment>
<name>A0AAV7RL76_PLEWA</name>
<evidence type="ECO:0000256" key="1">
    <source>
        <dbReference type="SAM" id="MobiDB-lite"/>
    </source>
</evidence>
<sequence length="216" mass="23235">MAENRGQGQRPGTTTKNKRQHQEEVERPTGKGTFHSSKTPARYIEDLRWTPTSSPTTHSMEEQVFAILDTEGLATVGGGLDSGGGQEQGTTLQETVSEILGASQHSKDTMGQILDNAQENRWLQEGECQGIRVDLQAINNTLISTAGVLADLANIMREAVPHQRAPVTSQSSEQPSTSAAASGQEALSQDQQATSNPPPAEGEPPRKLSLRSRQKP</sequence>
<reference evidence="2" key="1">
    <citation type="journal article" date="2022" name="bioRxiv">
        <title>Sequencing and chromosome-scale assembly of the giantPleurodeles waltlgenome.</title>
        <authorList>
            <person name="Brown T."/>
            <person name="Elewa A."/>
            <person name="Iarovenko S."/>
            <person name="Subramanian E."/>
            <person name="Araus A.J."/>
            <person name="Petzold A."/>
            <person name="Susuki M."/>
            <person name="Suzuki K.-i.T."/>
            <person name="Hayashi T."/>
            <person name="Toyoda A."/>
            <person name="Oliveira C."/>
            <person name="Osipova E."/>
            <person name="Leigh N.D."/>
            <person name="Simon A."/>
            <person name="Yun M.H."/>
        </authorList>
    </citation>
    <scope>NUCLEOTIDE SEQUENCE</scope>
    <source>
        <strain evidence="2">20211129_DDA</strain>
        <tissue evidence="2">Liver</tissue>
    </source>
</reference>
<dbReference type="Proteomes" id="UP001066276">
    <property type="component" value="Chromosome 5"/>
</dbReference>
<evidence type="ECO:0000313" key="2">
    <source>
        <dbReference type="EMBL" id="KAJ1152572.1"/>
    </source>
</evidence>
<organism evidence="2 3">
    <name type="scientific">Pleurodeles waltl</name>
    <name type="common">Iberian ribbed newt</name>
    <dbReference type="NCBI Taxonomy" id="8319"/>
    <lineage>
        <taxon>Eukaryota</taxon>
        <taxon>Metazoa</taxon>
        <taxon>Chordata</taxon>
        <taxon>Craniata</taxon>
        <taxon>Vertebrata</taxon>
        <taxon>Euteleostomi</taxon>
        <taxon>Amphibia</taxon>
        <taxon>Batrachia</taxon>
        <taxon>Caudata</taxon>
        <taxon>Salamandroidea</taxon>
        <taxon>Salamandridae</taxon>
        <taxon>Pleurodelinae</taxon>
        <taxon>Pleurodeles</taxon>
    </lineage>
</organism>
<gene>
    <name evidence="2" type="ORF">NDU88_005347</name>
</gene>
<feature type="compositionally biased region" description="Polar residues" evidence="1">
    <location>
        <begin position="1"/>
        <end position="15"/>
    </location>
</feature>
<keyword evidence="3" id="KW-1185">Reference proteome</keyword>
<feature type="region of interest" description="Disordered" evidence="1">
    <location>
        <begin position="1"/>
        <end position="43"/>
    </location>
</feature>
<evidence type="ECO:0000313" key="3">
    <source>
        <dbReference type="Proteomes" id="UP001066276"/>
    </source>
</evidence>
<proteinExistence type="predicted"/>
<accession>A0AAV7RL76</accession>
<protein>
    <submittedName>
        <fullName evidence="2">Uncharacterized protein</fullName>
    </submittedName>
</protein>
<dbReference type="EMBL" id="JANPWB010000009">
    <property type="protein sequence ID" value="KAJ1152572.1"/>
    <property type="molecule type" value="Genomic_DNA"/>
</dbReference>
<feature type="compositionally biased region" description="Polar residues" evidence="1">
    <location>
        <begin position="166"/>
        <end position="195"/>
    </location>
</feature>